<dbReference type="Proteomes" id="UP000193900">
    <property type="component" value="Unassembled WGS sequence"/>
</dbReference>
<dbReference type="OrthoDB" id="9780674at2"/>
<accession>A0A1Y5T904</accession>
<sequence>MPDAERLVELSRGGRLESYHIGHAVIAEADGTIRQAWGDPDALIYPRSSCKMIQALPLAESGVALDSQQLAIACASHSGGRIHTELVSRWLSDIGLSQADLLCGPMPPKERETRHAMIRADDTPGRIHNWCSGKHTGFLHMTRHLGADHAYCDPDHPLQQQIRATFDEVTGETSPGYGIDGCSAPNFACSLSGFARAIARFAAPGPGVRGAAMTRLTGAMIAHPELIAGEGISCTVLGRAARGRAAIKSGAEGMHIAIVPDLGIGIAVKISDGAQRASDCVMAALLVREGVLDPADPAVRRYLTPELTNWDGQVVGEMHAVLS</sequence>
<evidence type="ECO:0000313" key="2">
    <source>
        <dbReference type="Proteomes" id="UP000193900"/>
    </source>
</evidence>
<dbReference type="EMBL" id="FWFZ01000013">
    <property type="protein sequence ID" value="SLN58555.1"/>
    <property type="molecule type" value="Genomic_DNA"/>
</dbReference>
<dbReference type="InterPro" id="IPR010349">
    <property type="entry name" value="Asparaginase_II"/>
</dbReference>
<gene>
    <name evidence="1" type="ORF">ROA7023_02689</name>
</gene>
<organism evidence="1 2">
    <name type="scientific">Roseisalinus antarcticus</name>
    <dbReference type="NCBI Taxonomy" id="254357"/>
    <lineage>
        <taxon>Bacteria</taxon>
        <taxon>Pseudomonadati</taxon>
        <taxon>Pseudomonadota</taxon>
        <taxon>Alphaproteobacteria</taxon>
        <taxon>Rhodobacterales</taxon>
        <taxon>Roseobacteraceae</taxon>
        <taxon>Roseisalinus</taxon>
    </lineage>
</organism>
<reference evidence="1 2" key="1">
    <citation type="submission" date="2017-03" db="EMBL/GenBank/DDBJ databases">
        <authorList>
            <person name="Afonso C.L."/>
            <person name="Miller P.J."/>
            <person name="Scott M.A."/>
            <person name="Spackman E."/>
            <person name="Goraichik I."/>
            <person name="Dimitrov K.M."/>
            <person name="Suarez D.L."/>
            <person name="Swayne D.E."/>
        </authorList>
    </citation>
    <scope>NUCLEOTIDE SEQUENCE [LARGE SCALE GENOMIC DNA]</scope>
    <source>
        <strain evidence="1 2">CECT 7023</strain>
    </source>
</reference>
<dbReference type="PANTHER" id="PTHR42110:SF1">
    <property type="entry name" value="L-ASPARAGINASE, PUTATIVE (AFU_ORTHOLOGUE AFUA_3G11890)-RELATED"/>
    <property type="match status" value="1"/>
</dbReference>
<dbReference type="RefSeq" id="WP_085879516.1">
    <property type="nucleotide sequence ID" value="NZ_FWFZ01000013.1"/>
</dbReference>
<dbReference type="Pfam" id="PF06089">
    <property type="entry name" value="Asparaginase_II"/>
    <property type="match status" value="1"/>
</dbReference>
<protein>
    <submittedName>
        <fullName evidence="1">L-asparaginase II</fullName>
    </submittedName>
</protein>
<dbReference type="PANTHER" id="PTHR42110">
    <property type="entry name" value="L-ASPARAGINASE, PUTATIVE (AFU_ORTHOLOGUE AFUA_3G11890)-RELATED"/>
    <property type="match status" value="1"/>
</dbReference>
<evidence type="ECO:0000313" key="1">
    <source>
        <dbReference type="EMBL" id="SLN58555.1"/>
    </source>
</evidence>
<proteinExistence type="predicted"/>
<keyword evidence="2" id="KW-1185">Reference proteome</keyword>
<name>A0A1Y5T904_9RHOB</name>
<dbReference type="AlphaFoldDB" id="A0A1Y5T904"/>